<evidence type="ECO:0000313" key="3">
    <source>
        <dbReference type="Proteomes" id="UP000267251"/>
    </source>
</evidence>
<dbReference type="Pfam" id="PF00583">
    <property type="entry name" value="Acetyltransf_1"/>
    <property type="match status" value="1"/>
</dbReference>
<dbReference type="SUPFAM" id="SSF55729">
    <property type="entry name" value="Acyl-CoA N-acyltransferases (Nat)"/>
    <property type="match status" value="1"/>
</dbReference>
<dbReference type="AlphaFoldDB" id="A0A4P9Y396"/>
<keyword evidence="2" id="KW-0808">Transferase</keyword>
<evidence type="ECO:0000259" key="1">
    <source>
        <dbReference type="PROSITE" id="PS51186"/>
    </source>
</evidence>
<dbReference type="EMBL" id="KZ988047">
    <property type="protein sequence ID" value="RKP13335.1"/>
    <property type="molecule type" value="Genomic_DNA"/>
</dbReference>
<dbReference type="GO" id="GO:0016747">
    <property type="term" value="F:acyltransferase activity, transferring groups other than amino-acyl groups"/>
    <property type="evidence" value="ECO:0007669"/>
    <property type="project" value="InterPro"/>
</dbReference>
<dbReference type="InterPro" id="IPR016181">
    <property type="entry name" value="Acyl_CoA_acyltransferase"/>
</dbReference>
<dbReference type="PROSITE" id="PS51186">
    <property type="entry name" value="GNAT"/>
    <property type="match status" value="1"/>
</dbReference>
<feature type="domain" description="N-acetyltransferase" evidence="1">
    <location>
        <begin position="18"/>
        <end position="162"/>
    </location>
</feature>
<gene>
    <name evidence="2" type="ORF">BJ684DRAFT_10205</name>
</gene>
<dbReference type="Gene3D" id="3.40.630.30">
    <property type="match status" value="1"/>
</dbReference>
<dbReference type="PANTHER" id="PTHR47542:SF2">
    <property type="entry name" value="ACYL-COA N-ACYLTRANSFERASES (NAT) SUPERFAMILY PROTEIN"/>
    <property type="match status" value="1"/>
</dbReference>
<dbReference type="OrthoDB" id="41532at2759"/>
<keyword evidence="2" id="KW-0012">Acyltransferase</keyword>
<keyword evidence="3" id="KW-1185">Reference proteome</keyword>
<dbReference type="CDD" id="cd04301">
    <property type="entry name" value="NAT_SF"/>
    <property type="match status" value="1"/>
</dbReference>
<name>A0A4P9Y396_9FUNG</name>
<accession>A0A4P9Y396</accession>
<sequence>MAWIVEKLQRKKGDCWSTTIEALETLERRTFPKSECMDVRAELSKSSTMCWVVRPAQTIPKGHEGPSVLGTIIIQVARGGRYRIHKLSVAERWRGQGMGGVLIDHFLSWMREQGEDRECDLFVDTARQPAISLYTKYQFTRVRHISNYYGTDRDAWYMQLLL</sequence>
<dbReference type="InterPro" id="IPR000182">
    <property type="entry name" value="GNAT_dom"/>
</dbReference>
<dbReference type="Proteomes" id="UP000267251">
    <property type="component" value="Unassembled WGS sequence"/>
</dbReference>
<protein>
    <submittedName>
        <fullName evidence="2">Acyl-CoA N-acyltransferase</fullName>
    </submittedName>
</protein>
<dbReference type="PANTHER" id="PTHR47542">
    <property type="entry name" value="ACYL-COA N-ACYLTRANSFERASES (NAT) SUPERFAMILY PROTEIN"/>
    <property type="match status" value="1"/>
</dbReference>
<evidence type="ECO:0000313" key="2">
    <source>
        <dbReference type="EMBL" id="RKP13335.1"/>
    </source>
</evidence>
<organism evidence="2 3">
    <name type="scientific">Piptocephalis cylindrospora</name>
    <dbReference type="NCBI Taxonomy" id="1907219"/>
    <lineage>
        <taxon>Eukaryota</taxon>
        <taxon>Fungi</taxon>
        <taxon>Fungi incertae sedis</taxon>
        <taxon>Zoopagomycota</taxon>
        <taxon>Zoopagomycotina</taxon>
        <taxon>Zoopagomycetes</taxon>
        <taxon>Zoopagales</taxon>
        <taxon>Piptocephalidaceae</taxon>
        <taxon>Piptocephalis</taxon>
    </lineage>
</organism>
<reference evidence="3" key="1">
    <citation type="journal article" date="2018" name="Nat. Microbiol.">
        <title>Leveraging single-cell genomics to expand the fungal tree of life.</title>
        <authorList>
            <person name="Ahrendt S.R."/>
            <person name="Quandt C.A."/>
            <person name="Ciobanu D."/>
            <person name="Clum A."/>
            <person name="Salamov A."/>
            <person name="Andreopoulos B."/>
            <person name="Cheng J.F."/>
            <person name="Woyke T."/>
            <person name="Pelin A."/>
            <person name="Henrissat B."/>
            <person name="Reynolds N.K."/>
            <person name="Benny G.L."/>
            <person name="Smith M.E."/>
            <person name="James T.Y."/>
            <person name="Grigoriev I.V."/>
        </authorList>
    </citation>
    <scope>NUCLEOTIDE SEQUENCE [LARGE SCALE GENOMIC DNA]</scope>
</reference>
<proteinExistence type="predicted"/>